<proteinExistence type="predicted"/>
<dbReference type="Proteomes" id="UP001472677">
    <property type="component" value="Unassembled WGS sequence"/>
</dbReference>
<dbReference type="EMBL" id="JBBPBM010000037">
    <property type="protein sequence ID" value="KAK8528261.1"/>
    <property type="molecule type" value="Genomic_DNA"/>
</dbReference>
<gene>
    <name evidence="1" type="ORF">V6N12_074794</name>
</gene>
<comment type="caution">
    <text evidence="1">The sequence shown here is derived from an EMBL/GenBank/DDBJ whole genome shotgun (WGS) entry which is preliminary data.</text>
</comment>
<protein>
    <submittedName>
        <fullName evidence="1">Uncharacterized protein</fullName>
    </submittedName>
</protein>
<accession>A0ABR2D2F2</accession>
<evidence type="ECO:0000313" key="1">
    <source>
        <dbReference type="EMBL" id="KAK8528261.1"/>
    </source>
</evidence>
<evidence type="ECO:0000313" key="2">
    <source>
        <dbReference type="Proteomes" id="UP001472677"/>
    </source>
</evidence>
<name>A0ABR2D2F2_9ROSI</name>
<sequence length="520" mass="56629">MFPYPLHSLDEVSRTPNIRLLENIDSLVDPYLSDLVFTVNDSQLNVKVSILDGVQFSPIEGSGLPLPDNDLQAAKWGKAAKLTGATDMLKGMEIDDQPELIPISDDFTIMSECEKGSDVPLTASYARIMSRACKQVVSNPVLSMDDVVVESGDVTMDMTGGLSSESPMIPVATAGDCGASDGVVMREVNANIQESVQVISSRGAQLHKLFLMRKPITWKSSGSGLKSGLKVGMGKENKTPARPILTNWLPTGSDHVGAASMGACATAGDFVQVNVAALDARTMNASASDLGRVCNEALVTTTLVTTVSNAGGSQMYHPHLVMLLEPCISGVSADRVLGCLGFSNSFWVETSGLSGGIWLIWNDGIDVDIIEGWASCFPASLVSHLDWVGSDHCLLLFYYPRQNGDREGRPFHFIATWQDHPQFEDFLRNTWDMTVDVESNVSLFAEEARHWNDTMFKIIGPKKRELLARIRGMGRALSKNHSNFLVQLDIDLRAELDEGISSVWPSVRDSLFGPWEMGDP</sequence>
<keyword evidence="2" id="KW-1185">Reference proteome</keyword>
<organism evidence="1 2">
    <name type="scientific">Hibiscus sabdariffa</name>
    <name type="common">roselle</name>
    <dbReference type="NCBI Taxonomy" id="183260"/>
    <lineage>
        <taxon>Eukaryota</taxon>
        <taxon>Viridiplantae</taxon>
        <taxon>Streptophyta</taxon>
        <taxon>Embryophyta</taxon>
        <taxon>Tracheophyta</taxon>
        <taxon>Spermatophyta</taxon>
        <taxon>Magnoliopsida</taxon>
        <taxon>eudicotyledons</taxon>
        <taxon>Gunneridae</taxon>
        <taxon>Pentapetalae</taxon>
        <taxon>rosids</taxon>
        <taxon>malvids</taxon>
        <taxon>Malvales</taxon>
        <taxon>Malvaceae</taxon>
        <taxon>Malvoideae</taxon>
        <taxon>Hibiscus</taxon>
    </lineage>
</organism>
<reference evidence="1 2" key="1">
    <citation type="journal article" date="2024" name="G3 (Bethesda)">
        <title>Genome assembly of Hibiscus sabdariffa L. provides insights into metabolisms of medicinal natural products.</title>
        <authorList>
            <person name="Kim T."/>
        </authorList>
    </citation>
    <scope>NUCLEOTIDE SEQUENCE [LARGE SCALE GENOMIC DNA]</scope>
    <source>
        <strain evidence="1">TK-2024</strain>
        <tissue evidence="1">Old leaves</tissue>
    </source>
</reference>